<comment type="caution">
    <text evidence="2">The sequence shown here is derived from an EMBL/GenBank/DDBJ whole genome shotgun (WGS) entry which is preliminary data.</text>
</comment>
<evidence type="ECO:0000313" key="2">
    <source>
        <dbReference type="EMBL" id="KAF7409681.1"/>
    </source>
</evidence>
<dbReference type="Pfam" id="PF00550">
    <property type="entry name" value="PP-binding"/>
    <property type="match status" value="1"/>
</dbReference>
<dbReference type="InterPro" id="IPR036291">
    <property type="entry name" value="NAD(P)-bd_dom_sf"/>
</dbReference>
<dbReference type="InterPro" id="IPR013968">
    <property type="entry name" value="PKS_KR"/>
</dbReference>
<dbReference type="Pfam" id="PF08659">
    <property type="entry name" value="KR"/>
    <property type="match status" value="1"/>
</dbReference>
<dbReference type="InterPro" id="IPR036736">
    <property type="entry name" value="ACP-like_sf"/>
</dbReference>
<dbReference type="InterPro" id="IPR050091">
    <property type="entry name" value="PKS_NRPS_Biosynth_Enz"/>
</dbReference>
<feature type="domain" description="Carrier" evidence="1">
    <location>
        <begin position="156"/>
        <end position="233"/>
    </location>
</feature>
<dbReference type="Proteomes" id="UP000617340">
    <property type="component" value="Unassembled WGS sequence"/>
</dbReference>
<dbReference type="GO" id="GO:0006633">
    <property type="term" value="P:fatty acid biosynthetic process"/>
    <property type="evidence" value="ECO:0007669"/>
    <property type="project" value="TreeGrafter"/>
</dbReference>
<dbReference type="PANTHER" id="PTHR43775">
    <property type="entry name" value="FATTY ACID SYNTHASE"/>
    <property type="match status" value="1"/>
</dbReference>
<evidence type="ECO:0000259" key="1">
    <source>
        <dbReference type="PROSITE" id="PS50075"/>
    </source>
</evidence>
<dbReference type="PROSITE" id="PS50075">
    <property type="entry name" value="CARRIER"/>
    <property type="match status" value="1"/>
</dbReference>
<keyword evidence="3" id="KW-1185">Reference proteome</keyword>
<reference evidence="2" key="1">
    <citation type="journal article" date="2020" name="G3 (Bethesda)">
        <title>High-Quality Assemblies for Three Invasive Social Wasps from the &lt;i&gt;Vespula&lt;/i&gt; Genus.</title>
        <authorList>
            <person name="Harrop T.W.R."/>
            <person name="Guhlin J."/>
            <person name="McLaughlin G.M."/>
            <person name="Permina E."/>
            <person name="Stockwell P."/>
            <person name="Gilligan J."/>
            <person name="Le Lec M.F."/>
            <person name="Gruber M.A.M."/>
            <person name="Quinn O."/>
            <person name="Lovegrove M."/>
            <person name="Duncan E.J."/>
            <person name="Remnant E.J."/>
            <person name="Van Eeckhoven J."/>
            <person name="Graham B."/>
            <person name="Knapp R.A."/>
            <person name="Langford K.W."/>
            <person name="Kronenberg Z."/>
            <person name="Press M.O."/>
            <person name="Eacker S.M."/>
            <person name="Wilson-Rankin E.E."/>
            <person name="Purcell J."/>
            <person name="Lester P.J."/>
            <person name="Dearden P.K."/>
        </authorList>
    </citation>
    <scope>NUCLEOTIDE SEQUENCE</scope>
    <source>
        <strain evidence="2">Linc-1</strain>
    </source>
</reference>
<dbReference type="PANTHER" id="PTHR43775:SF23">
    <property type="entry name" value="FATTY ACID SYNTHASE 3"/>
    <property type="match status" value="1"/>
</dbReference>
<accession>A0A834KT65</accession>
<evidence type="ECO:0000313" key="3">
    <source>
        <dbReference type="Proteomes" id="UP000617340"/>
    </source>
</evidence>
<sequence>MKYGYQLMRVNLWKLYDVNIKILIGLDAADRDASELIVKTAIDQGSVDGIFNLAVSLKDSFSRNQTPETFEESFKGKAWATKCLDEVTRKLCPDLRHFVVFSSVSCGKGNAGQTNYGMANSIMERICEKRVEEGLPGLAIQWGAIGDVGLVADMQNEDKELDQKYQFLTSGIKDLNNINPNSFLLEFGMDSISAVEIKQTLRREYEIYLTTTDIRNLNLVKLVDMNNNLTENSNPNKNETNQLISIRNRIEGYANAFKTLESKIKSPATCFQFETNYKLKTVEAMANSSLPENLHLSSQEELKNNILLDIMNAYVNVNAVEHITTCSGITYNYNLALRYALHYLTLPTSEMYSPQTILDNRPHESDTLITSVLGYPIV</sequence>
<name>A0A834KT65_VESGE</name>
<dbReference type="Gene3D" id="1.10.1200.10">
    <property type="entry name" value="ACP-like"/>
    <property type="match status" value="1"/>
</dbReference>
<dbReference type="InterPro" id="IPR057326">
    <property type="entry name" value="KR_dom"/>
</dbReference>
<dbReference type="InterPro" id="IPR009081">
    <property type="entry name" value="PP-bd_ACP"/>
</dbReference>
<dbReference type="EMBL" id="JACSDZ010000003">
    <property type="protein sequence ID" value="KAF7409681.1"/>
    <property type="molecule type" value="Genomic_DNA"/>
</dbReference>
<gene>
    <name evidence="2" type="ORF">HZH68_004062</name>
</gene>
<dbReference type="SMART" id="SM00822">
    <property type="entry name" value="PKS_KR"/>
    <property type="match status" value="1"/>
</dbReference>
<dbReference type="SUPFAM" id="SSF51735">
    <property type="entry name" value="NAD(P)-binding Rossmann-fold domains"/>
    <property type="match status" value="1"/>
</dbReference>
<dbReference type="GO" id="GO:0004312">
    <property type="term" value="F:fatty acid synthase activity"/>
    <property type="evidence" value="ECO:0007669"/>
    <property type="project" value="TreeGrafter"/>
</dbReference>
<proteinExistence type="predicted"/>
<organism evidence="2 3">
    <name type="scientific">Vespula germanica</name>
    <name type="common">German yellow jacket</name>
    <name type="synonym">Paravespula germanica</name>
    <dbReference type="NCBI Taxonomy" id="30212"/>
    <lineage>
        <taxon>Eukaryota</taxon>
        <taxon>Metazoa</taxon>
        <taxon>Ecdysozoa</taxon>
        <taxon>Arthropoda</taxon>
        <taxon>Hexapoda</taxon>
        <taxon>Insecta</taxon>
        <taxon>Pterygota</taxon>
        <taxon>Neoptera</taxon>
        <taxon>Endopterygota</taxon>
        <taxon>Hymenoptera</taxon>
        <taxon>Apocrita</taxon>
        <taxon>Aculeata</taxon>
        <taxon>Vespoidea</taxon>
        <taxon>Vespidae</taxon>
        <taxon>Vespinae</taxon>
        <taxon>Vespula</taxon>
    </lineage>
</organism>
<dbReference type="Gene3D" id="3.40.50.720">
    <property type="entry name" value="NAD(P)-binding Rossmann-like Domain"/>
    <property type="match status" value="1"/>
</dbReference>
<protein>
    <recommendedName>
        <fullName evidence="1">Carrier domain-containing protein</fullName>
    </recommendedName>
</protein>
<dbReference type="AlphaFoldDB" id="A0A834KT65"/>
<dbReference type="SUPFAM" id="SSF47336">
    <property type="entry name" value="ACP-like"/>
    <property type="match status" value="1"/>
</dbReference>